<dbReference type="GO" id="GO:0003700">
    <property type="term" value="F:DNA-binding transcription factor activity"/>
    <property type="evidence" value="ECO:0007669"/>
    <property type="project" value="InterPro"/>
</dbReference>
<dbReference type="STRING" id="1219043.SCH01S_32_00100"/>
<accession>A0A0E9MPQ7</accession>
<comment type="caution">
    <text evidence="3">The sequence shown here is derived from an EMBL/GenBank/DDBJ whole genome shotgun (WGS) entry which is preliminary data.</text>
</comment>
<evidence type="ECO:0000256" key="1">
    <source>
        <dbReference type="PROSITE-ProRule" id="PRU01076"/>
    </source>
</evidence>
<keyword evidence="1" id="KW-0238">DNA-binding</keyword>
<dbReference type="InterPro" id="IPR035642">
    <property type="entry name" value="MraZ_N"/>
</dbReference>
<gene>
    <name evidence="3" type="ORF">SCH01S_32_00100</name>
</gene>
<evidence type="ECO:0000313" key="3">
    <source>
        <dbReference type="EMBL" id="GAO39473.1"/>
    </source>
</evidence>
<dbReference type="CDD" id="cd16321">
    <property type="entry name" value="MraZ_C"/>
    <property type="match status" value="1"/>
</dbReference>
<dbReference type="PROSITE" id="PS51740">
    <property type="entry name" value="SPOVT_ABRB"/>
    <property type="match status" value="1"/>
</dbReference>
<proteinExistence type="predicted"/>
<feature type="domain" description="SpoVT-AbrB" evidence="2">
    <location>
        <begin position="97"/>
        <end position="142"/>
    </location>
</feature>
<protein>
    <recommendedName>
        <fullName evidence="2">SpoVT-AbrB domain-containing protein</fullName>
    </recommendedName>
</protein>
<dbReference type="InterPro" id="IPR038619">
    <property type="entry name" value="MraZ_sf"/>
</dbReference>
<dbReference type="GO" id="GO:2000143">
    <property type="term" value="P:negative regulation of DNA-templated transcription initiation"/>
    <property type="evidence" value="ECO:0007669"/>
    <property type="project" value="TreeGrafter"/>
</dbReference>
<dbReference type="PANTHER" id="PTHR34701">
    <property type="entry name" value="TRANSCRIPTIONAL REGULATOR MRAZ"/>
    <property type="match status" value="1"/>
</dbReference>
<evidence type="ECO:0000313" key="4">
    <source>
        <dbReference type="Proteomes" id="UP000033202"/>
    </source>
</evidence>
<sequence>MGEREAFNGFAMTAVDGKGRVAIPASMRAVIERNVEAGGGDPRTVVIALHPKDPCLIAYDPAWLKRSHERLERREEALEAEGADVDYNAKRRALAMTESAGFDSSGRFVLPDFYAMKAKLLPGTDAVFSGAGNFFEIWNPDVLLAADGVDPNLKELVEFTRAKRGAK</sequence>
<dbReference type="InterPro" id="IPR007159">
    <property type="entry name" value="SpoVT-AbrB_dom"/>
</dbReference>
<organism evidence="3 4">
    <name type="scientific">Sphingomonas changbaiensis NBRC 104936</name>
    <dbReference type="NCBI Taxonomy" id="1219043"/>
    <lineage>
        <taxon>Bacteria</taxon>
        <taxon>Pseudomonadati</taxon>
        <taxon>Pseudomonadota</taxon>
        <taxon>Alphaproteobacteria</taxon>
        <taxon>Sphingomonadales</taxon>
        <taxon>Sphingomonadaceae</taxon>
        <taxon>Sphingomonas</taxon>
    </lineage>
</organism>
<name>A0A0E9MPQ7_9SPHN</name>
<dbReference type="Proteomes" id="UP000033202">
    <property type="component" value="Unassembled WGS sequence"/>
</dbReference>
<reference evidence="3 4" key="1">
    <citation type="submission" date="2015-04" db="EMBL/GenBank/DDBJ databases">
        <title>Whole genome shotgun sequence of Sphingomonas changbaiensis NBRC 104936.</title>
        <authorList>
            <person name="Katano-Makiyama Y."/>
            <person name="Hosoyama A."/>
            <person name="Hashimoto M."/>
            <person name="Noguchi M."/>
            <person name="Tsuchikane K."/>
            <person name="Ohji S."/>
            <person name="Yamazoe A."/>
            <person name="Ichikawa N."/>
            <person name="Kimura A."/>
            <person name="Fujita N."/>
        </authorList>
    </citation>
    <scope>NUCLEOTIDE SEQUENCE [LARGE SCALE GENOMIC DNA]</scope>
    <source>
        <strain evidence="3 4">NBRC 104936</strain>
    </source>
</reference>
<dbReference type="Gene3D" id="3.40.1550.20">
    <property type="entry name" value="Transcriptional regulator MraZ domain"/>
    <property type="match status" value="1"/>
</dbReference>
<dbReference type="InterPro" id="IPR003444">
    <property type="entry name" value="MraZ"/>
</dbReference>
<evidence type="ECO:0000259" key="2">
    <source>
        <dbReference type="PROSITE" id="PS51740"/>
    </source>
</evidence>
<dbReference type="EMBL" id="BBWU01000032">
    <property type="protein sequence ID" value="GAO39473.1"/>
    <property type="molecule type" value="Genomic_DNA"/>
</dbReference>
<dbReference type="AlphaFoldDB" id="A0A0E9MPQ7"/>
<dbReference type="InterPro" id="IPR037914">
    <property type="entry name" value="SpoVT-AbrB_sf"/>
</dbReference>
<keyword evidence="4" id="KW-1185">Reference proteome</keyword>
<dbReference type="SUPFAM" id="SSF89447">
    <property type="entry name" value="AbrB/MazE/MraZ-like"/>
    <property type="match status" value="1"/>
</dbReference>
<dbReference type="PANTHER" id="PTHR34701:SF1">
    <property type="entry name" value="TRANSCRIPTIONAL REGULATOR MRAZ"/>
    <property type="match status" value="1"/>
</dbReference>
<dbReference type="GO" id="GO:0000976">
    <property type="term" value="F:transcription cis-regulatory region binding"/>
    <property type="evidence" value="ECO:0007669"/>
    <property type="project" value="TreeGrafter"/>
</dbReference>
<dbReference type="InterPro" id="IPR035644">
    <property type="entry name" value="MraZ_C"/>
</dbReference>
<dbReference type="CDD" id="cd16320">
    <property type="entry name" value="MraZ_N"/>
    <property type="match status" value="1"/>
</dbReference>